<dbReference type="Proteomes" id="UP001586593">
    <property type="component" value="Unassembled WGS sequence"/>
</dbReference>
<evidence type="ECO:0000313" key="2">
    <source>
        <dbReference type="Proteomes" id="UP001586593"/>
    </source>
</evidence>
<proteinExistence type="predicted"/>
<sequence>MRRYEREKDSRDSLCVSRNSPQPIRYKTVDKRQTHLVVSSPCSFQYVRHGEPGLGCGGEPHKPPSPLYPVPRRRTLGEWLKQPSNGETRPLGSPSPKAFHCLFS</sequence>
<name>A0ABR3Y2D1_9PEZI</name>
<organism evidence="1 2">
    <name type="scientific">Phialemonium thermophilum</name>
    <dbReference type="NCBI Taxonomy" id="223376"/>
    <lineage>
        <taxon>Eukaryota</taxon>
        <taxon>Fungi</taxon>
        <taxon>Dikarya</taxon>
        <taxon>Ascomycota</taxon>
        <taxon>Pezizomycotina</taxon>
        <taxon>Sordariomycetes</taxon>
        <taxon>Sordariomycetidae</taxon>
        <taxon>Cephalothecales</taxon>
        <taxon>Cephalothecaceae</taxon>
        <taxon>Phialemonium</taxon>
    </lineage>
</organism>
<protein>
    <submittedName>
        <fullName evidence="1">Uncharacterized protein</fullName>
    </submittedName>
</protein>
<reference evidence="1 2" key="1">
    <citation type="journal article" date="2024" name="Commun. Biol.">
        <title>Comparative genomic analysis of thermophilic fungi reveals convergent evolutionary adaptations and gene losses.</title>
        <authorList>
            <person name="Steindorff A.S."/>
            <person name="Aguilar-Pontes M.V."/>
            <person name="Robinson A.J."/>
            <person name="Andreopoulos B."/>
            <person name="LaButti K."/>
            <person name="Kuo A."/>
            <person name="Mondo S."/>
            <person name="Riley R."/>
            <person name="Otillar R."/>
            <person name="Haridas S."/>
            <person name="Lipzen A."/>
            <person name="Grimwood J."/>
            <person name="Schmutz J."/>
            <person name="Clum A."/>
            <person name="Reid I.D."/>
            <person name="Moisan M.C."/>
            <person name="Butler G."/>
            <person name="Nguyen T.T.M."/>
            <person name="Dewar K."/>
            <person name="Conant G."/>
            <person name="Drula E."/>
            <person name="Henrissat B."/>
            <person name="Hansel C."/>
            <person name="Singer S."/>
            <person name="Hutchinson M.I."/>
            <person name="de Vries R.P."/>
            <person name="Natvig D.O."/>
            <person name="Powell A.J."/>
            <person name="Tsang A."/>
            <person name="Grigoriev I.V."/>
        </authorList>
    </citation>
    <scope>NUCLEOTIDE SEQUENCE [LARGE SCALE GENOMIC DNA]</scope>
    <source>
        <strain evidence="1 2">ATCC 24622</strain>
    </source>
</reference>
<accession>A0ABR3Y2D1</accession>
<comment type="caution">
    <text evidence="1">The sequence shown here is derived from an EMBL/GenBank/DDBJ whole genome shotgun (WGS) entry which is preliminary data.</text>
</comment>
<keyword evidence="2" id="KW-1185">Reference proteome</keyword>
<gene>
    <name evidence="1" type="ORF">VTK73DRAFT_3311</name>
</gene>
<dbReference type="EMBL" id="JAZHXJ010000020">
    <property type="protein sequence ID" value="KAL1881982.1"/>
    <property type="molecule type" value="Genomic_DNA"/>
</dbReference>
<evidence type="ECO:0000313" key="1">
    <source>
        <dbReference type="EMBL" id="KAL1881982.1"/>
    </source>
</evidence>